<dbReference type="InterPro" id="IPR001394">
    <property type="entry name" value="Peptidase_C19_UCH"/>
</dbReference>
<keyword evidence="3" id="KW-1185">Reference proteome</keyword>
<dbReference type="GO" id="GO:0005829">
    <property type="term" value="C:cytosol"/>
    <property type="evidence" value="ECO:0007669"/>
    <property type="project" value="TreeGrafter"/>
</dbReference>
<dbReference type="InterPro" id="IPR028889">
    <property type="entry name" value="USP"/>
</dbReference>
<reference evidence="2 3" key="1">
    <citation type="submission" date="2020-06" db="EMBL/GenBank/DDBJ databases">
        <authorList>
            <person name="Li R."/>
            <person name="Bekaert M."/>
        </authorList>
    </citation>
    <scope>NUCLEOTIDE SEQUENCE [LARGE SCALE GENOMIC DNA]</scope>
    <source>
        <strain evidence="3">wild</strain>
    </source>
</reference>
<dbReference type="InterPro" id="IPR018200">
    <property type="entry name" value="USP_CS"/>
</dbReference>
<organism evidence="2 3">
    <name type="scientific">Mytilus coruscus</name>
    <name type="common">Sea mussel</name>
    <dbReference type="NCBI Taxonomy" id="42192"/>
    <lineage>
        <taxon>Eukaryota</taxon>
        <taxon>Metazoa</taxon>
        <taxon>Spiralia</taxon>
        <taxon>Lophotrochozoa</taxon>
        <taxon>Mollusca</taxon>
        <taxon>Bivalvia</taxon>
        <taxon>Autobranchia</taxon>
        <taxon>Pteriomorphia</taxon>
        <taxon>Mytilida</taxon>
        <taxon>Mytiloidea</taxon>
        <taxon>Mytilidae</taxon>
        <taxon>Mytilinae</taxon>
        <taxon>Mytilus</taxon>
    </lineage>
</organism>
<dbReference type="GO" id="GO:0004843">
    <property type="term" value="F:cysteine-type deubiquitinase activity"/>
    <property type="evidence" value="ECO:0007669"/>
    <property type="project" value="InterPro"/>
</dbReference>
<dbReference type="GO" id="GO:0016579">
    <property type="term" value="P:protein deubiquitination"/>
    <property type="evidence" value="ECO:0007669"/>
    <property type="project" value="InterPro"/>
</dbReference>
<dbReference type="AlphaFoldDB" id="A0A6J8ASN8"/>
<dbReference type="SUPFAM" id="SSF54001">
    <property type="entry name" value="Cysteine proteinases"/>
    <property type="match status" value="1"/>
</dbReference>
<dbReference type="CDD" id="cd02257">
    <property type="entry name" value="Peptidase_C19"/>
    <property type="match status" value="1"/>
</dbReference>
<dbReference type="Gene3D" id="3.90.70.10">
    <property type="entry name" value="Cysteine proteinases"/>
    <property type="match status" value="1"/>
</dbReference>
<dbReference type="PROSITE" id="PS50235">
    <property type="entry name" value="USP_3"/>
    <property type="match status" value="1"/>
</dbReference>
<feature type="domain" description="USP" evidence="1">
    <location>
        <begin position="296"/>
        <end position="483"/>
    </location>
</feature>
<proteinExistence type="predicted"/>
<sequence length="483" mass="56135">MADEIMESTITEVCGIFGVKMLKFEQREIVRFLFTRRDCMAVLPTGFGKLLPYRIYLPLIRRMKPEPEPTEVLTLETINKKEKLDVLEKIIVCCLLVSLRHGTSDVYTKFIPPANIVRGNSRIEKRFQILKDIELDGKPLDRFDELSVRLKHHTMAVQELAVLKSIKTTRKGRSSRTLQETWDKKKTSNQKNPLLGKYQTCPTQSKLDTFAKTTAILDRPTFQEQKTKSYKLDKETVNNTMNETEDRTTKLFARDAIFSNTSVSLNDNAYLNELYTTKLQDQDNPVFVDEVKASGTGLMNLGNSCWFNSVVQLYNHSKFMRNINEHFNDQISYEENLRSVLEVFDRIGKGIEVSKNHLQLALNDLHTIYGLQSSQQNDAHEFIATGIEHFMGLCEENCFIKVKESYVCTVCGMRQNKDQQVYSDFQLALPSDVIPHEGIKELLDRYFEDEEIDSYCCNDIKRWRNVRITDFLQIYLYIFFDMT</sequence>
<dbReference type="InterPro" id="IPR050164">
    <property type="entry name" value="Peptidase_C19"/>
</dbReference>
<dbReference type="Pfam" id="PF00443">
    <property type="entry name" value="UCH"/>
    <property type="match status" value="1"/>
</dbReference>
<evidence type="ECO:0000259" key="1">
    <source>
        <dbReference type="PROSITE" id="PS50235"/>
    </source>
</evidence>
<evidence type="ECO:0000313" key="2">
    <source>
        <dbReference type="EMBL" id="CAC5371523.1"/>
    </source>
</evidence>
<dbReference type="GO" id="GO:0005634">
    <property type="term" value="C:nucleus"/>
    <property type="evidence" value="ECO:0007669"/>
    <property type="project" value="TreeGrafter"/>
</dbReference>
<protein>
    <recommendedName>
        <fullName evidence="1">USP domain-containing protein</fullName>
    </recommendedName>
</protein>
<name>A0A6J8ASN8_MYTCO</name>
<dbReference type="InterPro" id="IPR038765">
    <property type="entry name" value="Papain-like_cys_pep_sf"/>
</dbReference>
<dbReference type="Gene3D" id="3.40.50.300">
    <property type="entry name" value="P-loop containing nucleotide triphosphate hydrolases"/>
    <property type="match status" value="1"/>
</dbReference>
<dbReference type="InterPro" id="IPR027417">
    <property type="entry name" value="P-loop_NTPase"/>
</dbReference>
<dbReference type="Proteomes" id="UP000507470">
    <property type="component" value="Unassembled WGS sequence"/>
</dbReference>
<accession>A0A6J8ASN8</accession>
<dbReference type="PANTHER" id="PTHR24006">
    <property type="entry name" value="UBIQUITIN CARBOXYL-TERMINAL HYDROLASE"/>
    <property type="match status" value="1"/>
</dbReference>
<evidence type="ECO:0000313" key="3">
    <source>
        <dbReference type="Proteomes" id="UP000507470"/>
    </source>
</evidence>
<dbReference type="EMBL" id="CACVKT020001765">
    <property type="protein sequence ID" value="CAC5371523.1"/>
    <property type="molecule type" value="Genomic_DNA"/>
</dbReference>
<gene>
    <name evidence="2" type="ORF">MCOR_9953</name>
</gene>
<dbReference type="PROSITE" id="PS00972">
    <property type="entry name" value="USP_1"/>
    <property type="match status" value="1"/>
</dbReference>